<feature type="region of interest" description="Disordered" evidence="1">
    <location>
        <begin position="15"/>
        <end position="58"/>
    </location>
</feature>
<evidence type="ECO:0000313" key="2">
    <source>
        <dbReference type="EMBL" id="CAB4552753.1"/>
    </source>
</evidence>
<reference evidence="2" key="1">
    <citation type="submission" date="2020-05" db="EMBL/GenBank/DDBJ databases">
        <authorList>
            <person name="Chiriac C."/>
            <person name="Salcher M."/>
            <person name="Ghai R."/>
            <person name="Kavagutti S V."/>
        </authorList>
    </citation>
    <scope>NUCLEOTIDE SEQUENCE</scope>
</reference>
<feature type="compositionally biased region" description="Low complexity" evidence="1">
    <location>
        <begin position="15"/>
        <end position="29"/>
    </location>
</feature>
<organism evidence="2">
    <name type="scientific">freshwater metagenome</name>
    <dbReference type="NCBI Taxonomy" id="449393"/>
    <lineage>
        <taxon>unclassified sequences</taxon>
        <taxon>metagenomes</taxon>
        <taxon>ecological metagenomes</taxon>
    </lineage>
</organism>
<gene>
    <name evidence="2" type="ORF">UFOPK1495_00989</name>
</gene>
<accession>A0A6J6CRI0</accession>
<dbReference type="EMBL" id="CAEZSU010000097">
    <property type="protein sequence ID" value="CAB4552753.1"/>
    <property type="molecule type" value="Genomic_DNA"/>
</dbReference>
<proteinExistence type="predicted"/>
<dbReference type="AlphaFoldDB" id="A0A6J6CRI0"/>
<protein>
    <submittedName>
        <fullName evidence="2">Unannotated protein</fullName>
    </submittedName>
</protein>
<sequence length="193" mass="20430">MPSRAACHASPSSIAACAGSTTSSGASVAPRATRVKRVNKPSRRSITPRKSPAIPTGHVTGVTTRPICCSISSINSSGSRPGRSHLLMNVRSGISRWRQTSNNLSVCGSMPFAASSTMTAASAAARTRYVSSEKSRWPGVSRRLTTQSRYGNWSTVEVIEIPRCCSNAIQSEVAERRPERAFTAPASLLSAPP</sequence>
<name>A0A6J6CRI0_9ZZZZ</name>
<evidence type="ECO:0000256" key="1">
    <source>
        <dbReference type="SAM" id="MobiDB-lite"/>
    </source>
</evidence>
<feature type="compositionally biased region" description="Basic residues" evidence="1">
    <location>
        <begin position="33"/>
        <end position="47"/>
    </location>
</feature>
<dbReference type="PROSITE" id="PS51257">
    <property type="entry name" value="PROKAR_LIPOPROTEIN"/>
    <property type="match status" value="1"/>
</dbReference>